<protein>
    <submittedName>
        <fullName evidence="1">Uncharacterized protein</fullName>
    </submittedName>
</protein>
<gene>
    <name evidence="1" type="ORF">PACLA_8A002230</name>
</gene>
<dbReference type="EMBL" id="CACRXK020001694">
    <property type="protein sequence ID" value="CAB3990626.1"/>
    <property type="molecule type" value="Genomic_DNA"/>
</dbReference>
<organism evidence="1 2">
    <name type="scientific">Paramuricea clavata</name>
    <name type="common">Red gorgonian</name>
    <name type="synonym">Violescent sea-whip</name>
    <dbReference type="NCBI Taxonomy" id="317549"/>
    <lineage>
        <taxon>Eukaryota</taxon>
        <taxon>Metazoa</taxon>
        <taxon>Cnidaria</taxon>
        <taxon>Anthozoa</taxon>
        <taxon>Octocorallia</taxon>
        <taxon>Malacalcyonacea</taxon>
        <taxon>Plexauridae</taxon>
        <taxon>Paramuricea</taxon>
    </lineage>
</organism>
<sequence>MQESGRCGRNGDQSKAVLLYNSITIRTADIDMKENFSISINFPCIEHIYDTCDGQSDDEDSDEQEIANWEQIIEDPSFLSLLDETEWHIDSFSFQDSISIEPSSYPNAVETAIDTI</sequence>
<accession>A0A6S7GMG7</accession>
<dbReference type="Proteomes" id="UP001152795">
    <property type="component" value="Unassembled WGS sequence"/>
</dbReference>
<comment type="caution">
    <text evidence="1">The sequence shown here is derived from an EMBL/GenBank/DDBJ whole genome shotgun (WGS) entry which is preliminary data.</text>
</comment>
<evidence type="ECO:0000313" key="1">
    <source>
        <dbReference type="EMBL" id="CAB3990626.1"/>
    </source>
</evidence>
<reference evidence="1" key="1">
    <citation type="submission" date="2020-04" db="EMBL/GenBank/DDBJ databases">
        <authorList>
            <person name="Alioto T."/>
            <person name="Alioto T."/>
            <person name="Gomez Garrido J."/>
        </authorList>
    </citation>
    <scope>NUCLEOTIDE SEQUENCE</scope>
    <source>
        <strain evidence="1">A484AB</strain>
    </source>
</reference>
<evidence type="ECO:0000313" key="2">
    <source>
        <dbReference type="Proteomes" id="UP001152795"/>
    </source>
</evidence>
<keyword evidence="2" id="KW-1185">Reference proteome</keyword>
<proteinExistence type="predicted"/>
<dbReference type="AlphaFoldDB" id="A0A6S7GMG7"/>
<name>A0A6S7GMG7_PARCT</name>